<keyword evidence="2" id="KW-1185">Reference proteome</keyword>
<dbReference type="InterPro" id="IPR023393">
    <property type="entry name" value="START-like_dom_sf"/>
</dbReference>
<dbReference type="RefSeq" id="WP_244439130.1">
    <property type="nucleotide sequence ID" value="NZ_AP021854.1"/>
</dbReference>
<dbReference type="CDD" id="cd07821">
    <property type="entry name" value="PYR_PYL_RCAR_like"/>
    <property type="match status" value="1"/>
</dbReference>
<sequence length="192" mass="21844">MLCENSMPIGWAVGNRVGFARAIRQPLRVTKSKGKPPMTQAYYSAVLDRPLDEVWSLIRDFNNYPAYIDGVSESEIEDDKRGDEVGAVRRFCYLGNWIRQRLVDHSDRQHTLTYAGLEALPYPQDDGSQTPAPTRYQGTMHLRPIVEGDRTLIEWSVSLDTEPADADRWQALFASWIPDWTDSLARTLARAS</sequence>
<reference evidence="1 2" key="1">
    <citation type="submission" date="2024-07" db="EMBL/GenBank/DDBJ databases">
        <title>Genomic Encyclopedia of Type Strains, Phase V (KMG-V): Genome sequencing to study the core and pangenomes of soil and plant-associated prokaryotes.</title>
        <authorList>
            <person name="Whitman W."/>
        </authorList>
    </citation>
    <scope>NUCLEOTIDE SEQUENCE [LARGE SCALE GENOMIC DNA]</scope>
    <source>
        <strain evidence="1 2">USDA 152</strain>
    </source>
</reference>
<dbReference type="Proteomes" id="UP001565369">
    <property type="component" value="Unassembled WGS sequence"/>
</dbReference>
<dbReference type="PANTHER" id="PTHR39332:SF7">
    <property type="entry name" value="SRPBCC FAMILY PROTEIN"/>
    <property type="match status" value="1"/>
</dbReference>
<protein>
    <recommendedName>
        <fullName evidence="3">SRPBCC family protein</fullName>
    </recommendedName>
</protein>
<accession>A0ABV4FXW1</accession>
<dbReference type="PANTHER" id="PTHR39332">
    <property type="entry name" value="BLL4707 PROTEIN"/>
    <property type="match status" value="1"/>
</dbReference>
<dbReference type="EMBL" id="JBGBZJ010000003">
    <property type="protein sequence ID" value="MEY9456429.1"/>
    <property type="molecule type" value="Genomic_DNA"/>
</dbReference>
<evidence type="ECO:0008006" key="3">
    <source>
        <dbReference type="Google" id="ProtNLM"/>
    </source>
</evidence>
<dbReference type="SUPFAM" id="SSF55961">
    <property type="entry name" value="Bet v1-like"/>
    <property type="match status" value="1"/>
</dbReference>
<evidence type="ECO:0000313" key="1">
    <source>
        <dbReference type="EMBL" id="MEY9456429.1"/>
    </source>
</evidence>
<dbReference type="Pfam" id="PF10604">
    <property type="entry name" value="Polyketide_cyc2"/>
    <property type="match status" value="1"/>
</dbReference>
<dbReference type="GeneID" id="92968525"/>
<dbReference type="Gene3D" id="3.30.530.20">
    <property type="match status" value="1"/>
</dbReference>
<organism evidence="1 2">
    <name type="scientific">Bradyrhizobium ottawaense</name>
    <dbReference type="NCBI Taxonomy" id="931866"/>
    <lineage>
        <taxon>Bacteria</taxon>
        <taxon>Pseudomonadati</taxon>
        <taxon>Pseudomonadota</taxon>
        <taxon>Alphaproteobacteria</taxon>
        <taxon>Hyphomicrobiales</taxon>
        <taxon>Nitrobacteraceae</taxon>
        <taxon>Bradyrhizobium</taxon>
    </lineage>
</organism>
<gene>
    <name evidence="1" type="ORF">ABIG07_005377</name>
</gene>
<name>A0ABV4FXW1_9BRAD</name>
<evidence type="ECO:0000313" key="2">
    <source>
        <dbReference type="Proteomes" id="UP001565369"/>
    </source>
</evidence>
<dbReference type="InterPro" id="IPR019587">
    <property type="entry name" value="Polyketide_cyclase/dehydratase"/>
</dbReference>
<proteinExistence type="predicted"/>
<comment type="caution">
    <text evidence="1">The sequence shown here is derived from an EMBL/GenBank/DDBJ whole genome shotgun (WGS) entry which is preliminary data.</text>
</comment>